<dbReference type="AlphaFoldDB" id="G7IVP9"/>
<dbReference type="HOGENOM" id="CLU_2310212_0_0_1"/>
<protein>
    <submittedName>
        <fullName evidence="1 2">Uncharacterized protein</fullName>
    </submittedName>
</protein>
<dbReference type="PaxDb" id="3880-AES68632"/>
<evidence type="ECO:0000313" key="1">
    <source>
        <dbReference type="EMBL" id="AES68632.1"/>
    </source>
</evidence>
<dbReference type="EnsemblPlants" id="AES68632">
    <property type="protein sequence ID" value="AES68632"/>
    <property type="gene ID" value="MTR_3g010960"/>
</dbReference>
<name>G7IVP9_MEDTR</name>
<dbReference type="EMBL" id="CM001219">
    <property type="protein sequence ID" value="AES68632.1"/>
    <property type="molecule type" value="Genomic_DNA"/>
</dbReference>
<gene>
    <name evidence="1" type="ordered locus">MTR_3g010960</name>
</gene>
<keyword evidence="3" id="KW-1185">Reference proteome</keyword>
<sequence length="100" mass="11707">MVLILITIDNVKSLEADTSLPISSCESKIMGIEWFCFWCRIIKMFKFSLVFNCKEVSNEYETLKKETITRLWFNPSGLTRLYMVYIKCLENYINSLNGSV</sequence>
<dbReference type="Proteomes" id="UP000002051">
    <property type="component" value="Chromosome 3"/>
</dbReference>
<reference evidence="1 3" key="2">
    <citation type="journal article" date="2014" name="BMC Genomics">
        <title>An improved genome release (version Mt4.0) for the model legume Medicago truncatula.</title>
        <authorList>
            <person name="Tang H."/>
            <person name="Krishnakumar V."/>
            <person name="Bidwell S."/>
            <person name="Rosen B."/>
            <person name="Chan A."/>
            <person name="Zhou S."/>
            <person name="Gentzbittel L."/>
            <person name="Childs K.L."/>
            <person name="Yandell M."/>
            <person name="Gundlach H."/>
            <person name="Mayer K.F."/>
            <person name="Schwartz D.C."/>
            <person name="Town C.D."/>
        </authorList>
    </citation>
    <scope>GENOME REANNOTATION</scope>
    <source>
        <strain evidence="2 3">cv. Jemalong A17</strain>
    </source>
</reference>
<organism evidence="1 3">
    <name type="scientific">Medicago truncatula</name>
    <name type="common">Barrel medic</name>
    <name type="synonym">Medicago tribuloides</name>
    <dbReference type="NCBI Taxonomy" id="3880"/>
    <lineage>
        <taxon>Eukaryota</taxon>
        <taxon>Viridiplantae</taxon>
        <taxon>Streptophyta</taxon>
        <taxon>Embryophyta</taxon>
        <taxon>Tracheophyta</taxon>
        <taxon>Spermatophyta</taxon>
        <taxon>Magnoliopsida</taxon>
        <taxon>eudicotyledons</taxon>
        <taxon>Gunneridae</taxon>
        <taxon>Pentapetalae</taxon>
        <taxon>rosids</taxon>
        <taxon>fabids</taxon>
        <taxon>Fabales</taxon>
        <taxon>Fabaceae</taxon>
        <taxon>Papilionoideae</taxon>
        <taxon>50 kb inversion clade</taxon>
        <taxon>NPAAA clade</taxon>
        <taxon>Hologalegina</taxon>
        <taxon>IRL clade</taxon>
        <taxon>Trifolieae</taxon>
        <taxon>Medicago</taxon>
    </lineage>
</organism>
<evidence type="ECO:0000313" key="3">
    <source>
        <dbReference type="Proteomes" id="UP000002051"/>
    </source>
</evidence>
<reference evidence="2" key="3">
    <citation type="submission" date="2015-04" db="UniProtKB">
        <authorList>
            <consortium name="EnsemblPlants"/>
        </authorList>
    </citation>
    <scope>IDENTIFICATION</scope>
    <source>
        <strain evidence="2">cv. Jemalong A17</strain>
    </source>
</reference>
<accession>G7IVP9</accession>
<proteinExistence type="predicted"/>
<evidence type="ECO:0000313" key="2">
    <source>
        <dbReference type="EnsemblPlants" id="AES68632"/>
    </source>
</evidence>
<reference evidence="1 3" key="1">
    <citation type="journal article" date="2011" name="Nature">
        <title>The Medicago genome provides insight into the evolution of rhizobial symbioses.</title>
        <authorList>
            <person name="Young N.D."/>
            <person name="Debelle F."/>
            <person name="Oldroyd G.E."/>
            <person name="Geurts R."/>
            <person name="Cannon S.B."/>
            <person name="Udvardi M.K."/>
            <person name="Benedito V.A."/>
            <person name="Mayer K.F."/>
            <person name="Gouzy J."/>
            <person name="Schoof H."/>
            <person name="Van de Peer Y."/>
            <person name="Proost S."/>
            <person name="Cook D.R."/>
            <person name="Meyers B.C."/>
            <person name="Spannagl M."/>
            <person name="Cheung F."/>
            <person name="De Mita S."/>
            <person name="Krishnakumar V."/>
            <person name="Gundlach H."/>
            <person name="Zhou S."/>
            <person name="Mudge J."/>
            <person name="Bharti A.K."/>
            <person name="Murray J.D."/>
            <person name="Naoumkina M.A."/>
            <person name="Rosen B."/>
            <person name="Silverstein K.A."/>
            <person name="Tang H."/>
            <person name="Rombauts S."/>
            <person name="Zhao P.X."/>
            <person name="Zhou P."/>
            <person name="Barbe V."/>
            <person name="Bardou P."/>
            <person name="Bechner M."/>
            <person name="Bellec A."/>
            <person name="Berger A."/>
            <person name="Berges H."/>
            <person name="Bidwell S."/>
            <person name="Bisseling T."/>
            <person name="Choisne N."/>
            <person name="Couloux A."/>
            <person name="Denny R."/>
            <person name="Deshpande S."/>
            <person name="Dai X."/>
            <person name="Doyle J.J."/>
            <person name="Dudez A.M."/>
            <person name="Farmer A.D."/>
            <person name="Fouteau S."/>
            <person name="Franken C."/>
            <person name="Gibelin C."/>
            <person name="Gish J."/>
            <person name="Goldstein S."/>
            <person name="Gonzalez A.J."/>
            <person name="Green P.J."/>
            <person name="Hallab A."/>
            <person name="Hartog M."/>
            <person name="Hua A."/>
            <person name="Humphray S.J."/>
            <person name="Jeong D.H."/>
            <person name="Jing Y."/>
            <person name="Jocker A."/>
            <person name="Kenton S.M."/>
            <person name="Kim D.J."/>
            <person name="Klee K."/>
            <person name="Lai H."/>
            <person name="Lang C."/>
            <person name="Lin S."/>
            <person name="Macmil S.L."/>
            <person name="Magdelenat G."/>
            <person name="Matthews L."/>
            <person name="McCorrison J."/>
            <person name="Monaghan E.L."/>
            <person name="Mun J.H."/>
            <person name="Najar F.Z."/>
            <person name="Nicholson C."/>
            <person name="Noirot C."/>
            <person name="O'Bleness M."/>
            <person name="Paule C.R."/>
            <person name="Poulain J."/>
            <person name="Prion F."/>
            <person name="Qin B."/>
            <person name="Qu C."/>
            <person name="Retzel E.F."/>
            <person name="Riddle C."/>
            <person name="Sallet E."/>
            <person name="Samain S."/>
            <person name="Samson N."/>
            <person name="Sanders I."/>
            <person name="Saurat O."/>
            <person name="Scarpelli C."/>
            <person name="Schiex T."/>
            <person name="Segurens B."/>
            <person name="Severin A.J."/>
            <person name="Sherrier D.J."/>
            <person name="Shi R."/>
            <person name="Sims S."/>
            <person name="Singer S.R."/>
            <person name="Sinharoy S."/>
            <person name="Sterck L."/>
            <person name="Viollet A."/>
            <person name="Wang B.B."/>
            <person name="Wang K."/>
            <person name="Wang M."/>
            <person name="Wang X."/>
            <person name="Warfsmann J."/>
            <person name="Weissenbach J."/>
            <person name="White D.D."/>
            <person name="White J.D."/>
            <person name="Wiley G.B."/>
            <person name="Wincker P."/>
            <person name="Xing Y."/>
            <person name="Yang L."/>
            <person name="Yao Z."/>
            <person name="Ying F."/>
            <person name="Zhai J."/>
            <person name="Zhou L."/>
            <person name="Zuber A."/>
            <person name="Denarie J."/>
            <person name="Dixon R.A."/>
            <person name="May G.D."/>
            <person name="Schwartz D.C."/>
            <person name="Rogers J."/>
            <person name="Quetier F."/>
            <person name="Town C.D."/>
            <person name="Roe B.A."/>
        </authorList>
    </citation>
    <scope>NUCLEOTIDE SEQUENCE [LARGE SCALE GENOMIC DNA]</scope>
    <source>
        <strain evidence="1">A17</strain>
        <strain evidence="2 3">cv. Jemalong A17</strain>
    </source>
</reference>